<comment type="caution">
    <text evidence="2">The sequence shown here is derived from an EMBL/GenBank/DDBJ whole genome shotgun (WGS) entry which is preliminary data.</text>
</comment>
<dbReference type="InterPro" id="IPR011333">
    <property type="entry name" value="SKP1/BTB/POZ_sf"/>
</dbReference>
<proteinExistence type="predicted"/>
<dbReference type="Pfam" id="PF00651">
    <property type="entry name" value="BTB"/>
    <property type="match status" value="2"/>
</dbReference>
<dbReference type="InterPro" id="IPR000210">
    <property type="entry name" value="BTB/POZ_dom"/>
</dbReference>
<dbReference type="PANTHER" id="PTHR46672">
    <property type="entry name" value="OS08G0495500 PROTEIN-RELATED"/>
    <property type="match status" value="1"/>
</dbReference>
<gene>
    <name evidence="2" type="ORF">NLI96_g11439</name>
</gene>
<evidence type="ECO:0000313" key="2">
    <source>
        <dbReference type="EMBL" id="KAJ3476031.1"/>
    </source>
</evidence>
<keyword evidence="3" id="KW-1185">Reference proteome</keyword>
<dbReference type="CDD" id="cd18186">
    <property type="entry name" value="BTB_POZ_ZBTB_KLHL-like"/>
    <property type="match status" value="2"/>
</dbReference>
<dbReference type="InterPro" id="IPR044714">
    <property type="entry name" value="AtSIBP1-like"/>
</dbReference>
<dbReference type="PROSITE" id="PS50097">
    <property type="entry name" value="BTB"/>
    <property type="match status" value="1"/>
</dbReference>
<evidence type="ECO:0000259" key="1">
    <source>
        <dbReference type="PROSITE" id="PS50097"/>
    </source>
</evidence>
<dbReference type="PANTHER" id="PTHR46672:SF1">
    <property type="entry name" value="OS08G0103600 PROTEIN"/>
    <property type="match status" value="1"/>
</dbReference>
<dbReference type="AlphaFoldDB" id="A0AAD5URU4"/>
<evidence type="ECO:0000313" key="3">
    <source>
        <dbReference type="Proteomes" id="UP001212997"/>
    </source>
</evidence>
<dbReference type="Gene3D" id="3.30.710.10">
    <property type="entry name" value="Potassium Channel Kv1.1, Chain A"/>
    <property type="match status" value="2"/>
</dbReference>
<name>A0AAD5URU4_9APHY</name>
<dbReference type="EMBL" id="JANAWD010000762">
    <property type="protein sequence ID" value="KAJ3476031.1"/>
    <property type="molecule type" value="Genomic_DNA"/>
</dbReference>
<organism evidence="2 3">
    <name type="scientific">Meripilus lineatus</name>
    <dbReference type="NCBI Taxonomy" id="2056292"/>
    <lineage>
        <taxon>Eukaryota</taxon>
        <taxon>Fungi</taxon>
        <taxon>Dikarya</taxon>
        <taxon>Basidiomycota</taxon>
        <taxon>Agaricomycotina</taxon>
        <taxon>Agaricomycetes</taxon>
        <taxon>Polyporales</taxon>
        <taxon>Meripilaceae</taxon>
        <taxon>Meripilus</taxon>
    </lineage>
</organism>
<reference evidence="2" key="1">
    <citation type="submission" date="2022-07" db="EMBL/GenBank/DDBJ databases">
        <title>Genome Sequence of Physisporinus lineatus.</title>
        <authorList>
            <person name="Buettner E."/>
        </authorList>
    </citation>
    <scope>NUCLEOTIDE SEQUENCE</scope>
    <source>
        <strain evidence="2">VT162</strain>
    </source>
</reference>
<dbReference type="SMART" id="SM00225">
    <property type="entry name" value="BTB"/>
    <property type="match status" value="2"/>
</dbReference>
<protein>
    <recommendedName>
        <fullName evidence="1">BTB domain-containing protein</fullName>
    </recommendedName>
</protein>
<dbReference type="SUPFAM" id="SSF54695">
    <property type="entry name" value="POZ domain"/>
    <property type="match status" value="2"/>
</dbReference>
<sequence length="505" mass="56221">MPDSPCQTEISHPFHNTTSADVILRSVDDVDFYVHKHILSMASGFFRDLFSLEQNTQDDSSSKGPPSVISVTENSDVIEGILRLCYPVDEPEMTDISKVVDIFGAAHKYDIRTVQNRLRVPLRSFIDKSPFRVFAHACSYKLEDTAREAAEAWRSSPESHSKLFTLSSNNRWENTPYSSSYSREMADVPAGIYYRLLQYLRTGDAPQSFCYPTSPPSPVQITPNSYYCQRTLLDAVGAPFDINVHAIDGVTFPAHRMVLSMASAVLRNLIHEEGNDPIHLSEDACTVAIVLRACYPSAGISKLDMPFSLVATVSQAAMKYTLCDLESVTKQKLGGYISTHPLGVFLNAVHLEWMEGARAAALQLSRLPITDPGPYDPLLERTPTRVLHALLKFHFDYRKALMQHCYEITTEFRLTNYYSGDAMKDLLPKKLLQEEPSSLYPELLLSSTIYLLNQASTSGSSSSDAARQPSGAFRNIATIYAKLTHSLSSVSIVSLLCFDPTTLDD</sequence>
<dbReference type="Proteomes" id="UP001212997">
    <property type="component" value="Unassembled WGS sequence"/>
</dbReference>
<feature type="domain" description="BTB" evidence="1">
    <location>
        <begin position="20"/>
        <end position="86"/>
    </location>
</feature>
<accession>A0AAD5URU4</accession>